<sequence>MDEMHVDVSIGLGLLVSELGKERWKGKVINYGDLPQLHLIQGGDDLRCKCKFVKKMKDHVNCYPEFGKIFDLILEVAVNGNLKPEQMIRKVFVFSHQDFDLEINDLNRCSCLWDDHYKAIQRRFNDKGCGDAVPHPAMPCTTQPGMTLLHGFSDNLLKLFLDNDGDISPEQVMEAAVDDKKYESLHVVDRLTFITVILCFVSLVLLVL</sequence>
<name>A0A5N5GDM9_9ROSA</name>
<dbReference type="Proteomes" id="UP000327157">
    <property type="component" value="Chromosome 9"/>
</dbReference>
<dbReference type="PANTHER" id="PTHR31373">
    <property type="entry name" value="OS06G0652100 PROTEIN"/>
    <property type="match status" value="1"/>
</dbReference>
<feature type="domain" description="DUF7788" evidence="1">
    <location>
        <begin position="4"/>
        <end position="180"/>
    </location>
</feature>
<dbReference type="EMBL" id="SMOL01000458">
    <property type="protein sequence ID" value="KAB2613388.1"/>
    <property type="molecule type" value="Genomic_DNA"/>
</dbReference>
<gene>
    <name evidence="2" type="ORF">D8674_035704</name>
</gene>
<evidence type="ECO:0000313" key="2">
    <source>
        <dbReference type="EMBL" id="KAB2613388.1"/>
    </source>
</evidence>
<protein>
    <recommendedName>
        <fullName evidence="1">DUF7788 domain-containing protein</fullName>
    </recommendedName>
</protein>
<keyword evidence="3" id="KW-1185">Reference proteome</keyword>
<dbReference type="PANTHER" id="PTHR31373:SF17">
    <property type="entry name" value="OS06G0652100 PROTEIN"/>
    <property type="match status" value="1"/>
</dbReference>
<comment type="caution">
    <text evidence="2">The sequence shown here is derived from an EMBL/GenBank/DDBJ whole genome shotgun (WGS) entry which is preliminary data.</text>
</comment>
<accession>A0A5N5GDM9</accession>
<reference evidence="3" key="2">
    <citation type="submission" date="2019-10" db="EMBL/GenBank/DDBJ databases">
        <title>A de novo genome assembly of a pear dwarfing rootstock.</title>
        <authorList>
            <person name="Wang F."/>
            <person name="Wang J."/>
            <person name="Li S."/>
            <person name="Zhang Y."/>
            <person name="Fang M."/>
            <person name="Ma L."/>
            <person name="Zhao Y."/>
            <person name="Jiang S."/>
        </authorList>
    </citation>
    <scope>NUCLEOTIDE SEQUENCE [LARGE SCALE GENOMIC DNA]</scope>
</reference>
<dbReference type="PIRSF" id="PIRSF015417">
    <property type="entry name" value="T31B5_30_vWA"/>
    <property type="match status" value="1"/>
</dbReference>
<reference evidence="2 3" key="1">
    <citation type="submission" date="2019-09" db="EMBL/GenBank/DDBJ databases">
        <authorList>
            <person name="Ou C."/>
        </authorList>
    </citation>
    <scope>NUCLEOTIDE SEQUENCE [LARGE SCALE GENOMIC DNA]</scope>
    <source>
        <strain evidence="2">S2</strain>
        <tissue evidence="2">Leaf</tissue>
    </source>
</reference>
<dbReference type="Pfam" id="PF25043">
    <property type="entry name" value="DUF7788"/>
    <property type="match status" value="1"/>
</dbReference>
<reference evidence="2 3" key="3">
    <citation type="submission" date="2019-11" db="EMBL/GenBank/DDBJ databases">
        <title>A de novo genome assembly of a pear dwarfing rootstock.</title>
        <authorList>
            <person name="Wang F."/>
            <person name="Wang J."/>
            <person name="Li S."/>
            <person name="Zhang Y."/>
            <person name="Fang M."/>
            <person name="Ma L."/>
            <person name="Zhao Y."/>
            <person name="Jiang S."/>
        </authorList>
    </citation>
    <scope>NUCLEOTIDE SEQUENCE [LARGE SCALE GENOMIC DNA]</scope>
    <source>
        <strain evidence="2">S2</strain>
        <tissue evidence="2">Leaf</tissue>
    </source>
</reference>
<proteinExistence type="predicted"/>
<dbReference type="InterPro" id="IPR056690">
    <property type="entry name" value="DUF7788"/>
</dbReference>
<dbReference type="OrthoDB" id="1149618at2759"/>
<organism evidence="2 3">
    <name type="scientific">Pyrus ussuriensis x Pyrus communis</name>
    <dbReference type="NCBI Taxonomy" id="2448454"/>
    <lineage>
        <taxon>Eukaryota</taxon>
        <taxon>Viridiplantae</taxon>
        <taxon>Streptophyta</taxon>
        <taxon>Embryophyta</taxon>
        <taxon>Tracheophyta</taxon>
        <taxon>Spermatophyta</taxon>
        <taxon>Magnoliopsida</taxon>
        <taxon>eudicotyledons</taxon>
        <taxon>Gunneridae</taxon>
        <taxon>Pentapetalae</taxon>
        <taxon>rosids</taxon>
        <taxon>fabids</taxon>
        <taxon>Rosales</taxon>
        <taxon>Rosaceae</taxon>
        <taxon>Amygdaloideae</taxon>
        <taxon>Maleae</taxon>
        <taxon>Pyrus</taxon>
    </lineage>
</organism>
<dbReference type="AlphaFoldDB" id="A0A5N5GDM9"/>
<evidence type="ECO:0000259" key="1">
    <source>
        <dbReference type="Pfam" id="PF25043"/>
    </source>
</evidence>
<evidence type="ECO:0000313" key="3">
    <source>
        <dbReference type="Proteomes" id="UP000327157"/>
    </source>
</evidence>
<dbReference type="InterPro" id="IPR011205">
    <property type="entry name" value="UCP015417_vWA"/>
</dbReference>